<protein>
    <submittedName>
        <fullName evidence="3">Uncharacterized protein</fullName>
    </submittedName>
</protein>
<gene>
    <name evidence="3" type="ORF">THASP1DRAFT_33804</name>
</gene>
<evidence type="ECO:0000313" key="4">
    <source>
        <dbReference type="Proteomes" id="UP000271241"/>
    </source>
</evidence>
<dbReference type="AlphaFoldDB" id="A0A4V1IVL0"/>
<dbReference type="EMBL" id="KZ993738">
    <property type="protein sequence ID" value="RKP04429.1"/>
    <property type="molecule type" value="Genomic_DNA"/>
</dbReference>
<keyword evidence="1" id="KW-0472">Membrane</keyword>
<feature type="transmembrane region" description="Helical" evidence="1">
    <location>
        <begin position="111"/>
        <end position="130"/>
    </location>
</feature>
<keyword evidence="2" id="KW-0732">Signal</keyword>
<name>A0A4V1IVL0_9FUNG</name>
<keyword evidence="1" id="KW-1133">Transmembrane helix</keyword>
<organism evidence="3 4">
    <name type="scientific">Thamnocephalis sphaerospora</name>
    <dbReference type="NCBI Taxonomy" id="78915"/>
    <lineage>
        <taxon>Eukaryota</taxon>
        <taxon>Fungi</taxon>
        <taxon>Fungi incertae sedis</taxon>
        <taxon>Zoopagomycota</taxon>
        <taxon>Zoopagomycotina</taxon>
        <taxon>Zoopagomycetes</taxon>
        <taxon>Zoopagales</taxon>
        <taxon>Sigmoideomycetaceae</taxon>
        <taxon>Thamnocephalis</taxon>
    </lineage>
</organism>
<feature type="chain" id="PRO_5020516620" evidence="2">
    <location>
        <begin position="25"/>
        <end position="264"/>
    </location>
</feature>
<feature type="transmembrane region" description="Helical" evidence="1">
    <location>
        <begin position="80"/>
        <end position="99"/>
    </location>
</feature>
<reference evidence="4" key="1">
    <citation type="journal article" date="2018" name="Nat. Microbiol.">
        <title>Leveraging single-cell genomics to expand the fungal tree of life.</title>
        <authorList>
            <person name="Ahrendt S.R."/>
            <person name="Quandt C.A."/>
            <person name="Ciobanu D."/>
            <person name="Clum A."/>
            <person name="Salamov A."/>
            <person name="Andreopoulos B."/>
            <person name="Cheng J.F."/>
            <person name="Woyke T."/>
            <person name="Pelin A."/>
            <person name="Henrissat B."/>
            <person name="Reynolds N.K."/>
            <person name="Benny G.L."/>
            <person name="Smith M.E."/>
            <person name="James T.Y."/>
            <person name="Grigoriev I.V."/>
        </authorList>
    </citation>
    <scope>NUCLEOTIDE SEQUENCE [LARGE SCALE GENOMIC DNA]</scope>
    <source>
        <strain evidence="4">RSA 1356</strain>
    </source>
</reference>
<evidence type="ECO:0000313" key="3">
    <source>
        <dbReference type="EMBL" id="RKP04429.1"/>
    </source>
</evidence>
<evidence type="ECO:0000256" key="2">
    <source>
        <dbReference type="SAM" id="SignalP"/>
    </source>
</evidence>
<feature type="non-terminal residue" evidence="3">
    <location>
        <position position="264"/>
    </location>
</feature>
<feature type="transmembrane region" description="Helical" evidence="1">
    <location>
        <begin position="50"/>
        <end position="68"/>
    </location>
</feature>
<feature type="signal peptide" evidence="2">
    <location>
        <begin position="1"/>
        <end position="24"/>
    </location>
</feature>
<evidence type="ECO:0000256" key="1">
    <source>
        <dbReference type="SAM" id="Phobius"/>
    </source>
</evidence>
<dbReference type="STRING" id="78915.A0A4V1IVL0"/>
<sequence>MAKWRDWIATAFKLLGCLVALVSAIIDCCWRVKQPVSISNVSWYSTVTELVAWSYVAVLTVASVWLRGTSRVGSVKWHQTFVVTATYIGAVADVGWRVAYNAFNIHDEPTVHTLLTGIGAQLAMLGALLAREKVQITASGRAVTLEESASILEWVTIDWLTPLMSVGRKRQLNDEDLWDLHARDRASVAVQDYKEIECSSVVRQLLITFRRDLLAQTLYVMCWSTMLYLRPVLLNWLLEFLEQPGGTPDSTAWLYAAGMLAVTL</sequence>
<keyword evidence="1" id="KW-0812">Transmembrane</keyword>
<keyword evidence="4" id="KW-1185">Reference proteome</keyword>
<accession>A0A4V1IVL0</accession>
<dbReference type="Proteomes" id="UP000271241">
    <property type="component" value="Unassembled WGS sequence"/>
</dbReference>
<proteinExistence type="predicted"/>
<dbReference type="OrthoDB" id="6500128at2759"/>